<feature type="transmembrane region" description="Helical" evidence="7">
    <location>
        <begin position="223"/>
        <end position="242"/>
    </location>
</feature>
<dbReference type="Pfam" id="PF07690">
    <property type="entry name" value="MFS_1"/>
    <property type="match status" value="1"/>
</dbReference>
<keyword evidence="9" id="KW-1185">Reference proteome</keyword>
<keyword evidence="5 7" id="KW-0472">Membrane</keyword>
<dbReference type="AlphaFoldDB" id="A0A3G9IHQ4"/>
<dbReference type="SUPFAM" id="SSF103473">
    <property type="entry name" value="MFS general substrate transporter"/>
    <property type="match status" value="1"/>
</dbReference>
<dbReference type="InterPro" id="IPR011701">
    <property type="entry name" value="MFS"/>
</dbReference>
<evidence type="ECO:0000256" key="1">
    <source>
        <dbReference type="ARBA" id="ARBA00004651"/>
    </source>
</evidence>
<feature type="compositionally biased region" description="Pro residues" evidence="6">
    <location>
        <begin position="1"/>
        <end position="17"/>
    </location>
</feature>
<dbReference type="EMBL" id="AP019307">
    <property type="protein sequence ID" value="BBH17886.1"/>
    <property type="molecule type" value="Genomic_DNA"/>
</dbReference>
<evidence type="ECO:0000256" key="7">
    <source>
        <dbReference type="SAM" id="Phobius"/>
    </source>
</evidence>
<accession>A0A3G9IHQ4</accession>
<proteinExistence type="predicted"/>
<feature type="transmembrane region" description="Helical" evidence="7">
    <location>
        <begin position="99"/>
        <end position="118"/>
    </location>
</feature>
<feature type="transmembrane region" description="Helical" evidence="7">
    <location>
        <begin position="425"/>
        <end position="442"/>
    </location>
</feature>
<comment type="subcellular location">
    <subcellularLocation>
        <location evidence="1">Cell membrane</location>
        <topology evidence="1">Multi-pass membrane protein</topology>
    </subcellularLocation>
</comment>
<dbReference type="Proteomes" id="UP000271573">
    <property type="component" value="Chromosome"/>
</dbReference>
<name>A0A3G9IHQ4_9ACTN</name>
<feature type="transmembrane region" description="Helical" evidence="7">
    <location>
        <begin position="304"/>
        <end position="329"/>
    </location>
</feature>
<evidence type="ECO:0000313" key="9">
    <source>
        <dbReference type="Proteomes" id="UP000271573"/>
    </source>
</evidence>
<evidence type="ECO:0000313" key="8">
    <source>
        <dbReference type="EMBL" id="BBH17886.1"/>
    </source>
</evidence>
<sequence>MSWQAPPPPYGDPPPPLEQEARRRRRGAAVARGLGRTGVWAARTARRAADAQGADVSGLNRLLEVHAVNAAADAAVAISLAGSLFATPATGGHGGRGSVALYLLLTMLPFAVVAPLLGPFLDRFAHGRRWAIGGSMAARAFLCWVLSTALPHQTVWMFPAALGILVMSKAYGVTKAAAVPRLIPAGFTLVKTNGRVSMAGMVGVAVSAPMAGLMSLIGAEWVLRWGFLLFVLATIAAIRLPAQVDHSAGEEGSHLRGLEGGRLRIPPPVTYALRANCAPKWTSGFMLMFMSFYLQKYPLPGLSILMSLGLLAGAAGLGNLIGVTAASLLRNVPPRLTVSVVVVADAVVAIIAAIAFNTWTVIAFALVAGLGQSLAKFALDSTIQQHIPAHIQTSAFARAETALQLAWVVGGFVGIALPLTHNAHIGFWTAGVVLSGWGAYVLSRRTATPAPVLPT</sequence>
<dbReference type="RefSeq" id="WP_231998693.1">
    <property type="nucleotide sequence ID" value="NZ_AP019307.1"/>
</dbReference>
<dbReference type="Gene3D" id="1.20.1250.20">
    <property type="entry name" value="MFS general substrate transporter like domains"/>
    <property type="match status" value="1"/>
</dbReference>
<evidence type="ECO:0000256" key="5">
    <source>
        <dbReference type="ARBA" id="ARBA00023136"/>
    </source>
</evidence>
<evidence type="ECO:0000256" key="3">
    <source>
        <dbReference type="ARBA" id="ARBA00022692"/>
    </source>
</evidence>
<keyword evidence="2" id="KW-1003">Cell membrane</keyword>
<evidence type="ECO:0000256" key="2">
    <source>
        <dbReference type="ARBA" id="ARBA00022475"/>
    </source>
</evidence>
<evidence type="ECO:0000256" key="6">
    <source>
        <dbReference type="SAM" id="MobiDB-lite"/>
    </source>
</evidence>
<dbReference type="GO" id="GO:0022857">
    <property type="term" value="F:transmembrane transporter activity"/>
    <property type="evidence" value="ECO:0007669"/>
    <property type="project" value="InterPro"/>
</dbReference>
<keyword evidence="3 7" id="KW-0812">Transmembrane</keyword>
<protein>
    <submittedName>
        <fullName evidence="8">MFS transporter</fullName>
    </submittedName>
</protein>
<organism evidence="8 9">
    <name type="scientific">Nocardioides baekrokdamisoli</name>
    <dbReference type="NCBI Taxonomy" id="1804624"/>
    <lineage>
        <taxon>Bacteria</taxon>
        <taxon>Bacillati</taxon>
        <taxon>Actinomycetota</taxon>
        <taxon>Actinomycetes</taxon>
        <taxon>Propionibacteriales</taxon>
        <taxon>Nocardioidaceae</taxon>
        <taxon>Nocardioides</taxon>
    </lineage>
</organism>
<feature type="transmembrane region" description="Helical" evidence="7">
    <location>
        <begin position="195"/>
        <end position="217"/>
    </location>
</feature>
<reference evidence="8 9" key="1">
    <citation type="submission" date="2018-11" db="EMBL/GenBank/DDBJ databases">
        <title>Complete genome sequence of Nocardioides baekrokdamisoli strain KCTC 39748.</title>
        <authorList>
            <person name="Kang S.W."/>
            <person name="Lee K.C."/>
            <person name="Kim K.K."/>
            <person name="Kim J.S."/>
            <person name="Kim D.S."/>
            <person name="Ko S.H."/>
            <person name="Yang S.H."/>
            <person name="Shin Y.K."/>
            <person name="Lee J.S."/>
        </authorList>
    </citation>
    <scope>NUCLEOTIDE SEQUENCE [LARGE SCALE GENOMIC DNA]</scope>
    <source>
        <strain evidence="8 9">KCTC 39748</strain>
    </source>
</reference>
<dbReference type="GO" id="GO:0005886">
    <property type="term" value="C:plasma membrane"/>
    <property type="evidence" value="ECO:0007669"/>
    <property type="project" value="UniProtKB-SubCell"/>
</dbReference>
<gene>
    <name evidence="8" type="ORF">Back2_21730</name>
</gene>
<feature type="region of interest" description="Disordered" evidence="6">
    <location>
        <begin position="1"/>
        <end position="28"/>
    </location>
</feature>
<dbReference type="PANTHER" id="PTHR23513:SF18">
    <property type="entry name" value="INTEGRAL MEMBRANE PROTEIN"/>
    <property type="match status" value="1"/>
</dbReference>
<dbReference type="InterPro" id="IPR036259">
    <property type="entry name" value="MFS_trans_sf"/>
</dbReference>
<dbReference type="KEGG" id="nbe:Back2_21730"/>
<feature type="transmembrane region" description="Helical" evidence="7">
    <location>
        <begin position="336"/>
        <end position="355"/>
    </location>
</feature>
<evidence type="ECO:0000256" key="4">
    <source>
        <dbReference type="ARBA" id="ARBA00022989"/>
    </source>
</evidence>
<keyword evidence="4 7" id="KW-1133">Transmembrane helix</keyword>
<dbReference type="PANTHER" id="PTHR23513">
    <property type="entry name" value="INTEGRAL MEMBRANE EFFLUX PROTEIN-RELATED"/>
    <property type="match status" value="1"/>
</dbReference>